<name>A0A9P4M7L9_9PEZI</name>
<keyword evidence="1" id="KW-0175">Coiled coil</keyword>
<proteinExistence type="predicted"/>
<keyword evidence="3" id="KW-1133">Transmembrane helix</keyword>
<organism evidence="4 5">
    <name type="scientific">Rhizodiscina lignyota</name>
    <dbReference type="NCBI Taxonomy" id="1504668"/>
    <lineage>
        <taxon>Eukaryota</taxon>
        <taxon>Fungi</taxon>
        <taxon>Dikarya</taxon>
        <taxon>Ascomycota</taxon>
        <taxon>Pezizomycotina</taxon>
        <taxon>Dothideomycetes</taxon>
        <taxon>Pleosporomycetidae</taxon>
        <taxon>Aulographales</taxon>
        <taxon>Rhizodiscinaceae</taxon>
        <taxon>Rhizodiscina</taxon>
    </lineage>
</organism>
<evidence type="ECO:0000256" key="1">
    <source>
        <dbReference type="SAM" id="Coils"/>
    </source>
</evidence>
<feature type="region of interest" description="Disordered" evidence="2">
    <location>
        <begin position="187"/>
        <end position="211"/>
    </location>
</feature>
<dbReference type="OrthoDB" id="5419542at2759"/>
<feature type="non-terminal residue" evidence="4">
    <location>
        <position position="1"/>
    </location>
</feature>
<evidence type="ECO:0000313" key="4">
    <source>
        <dbReference type="EMBL" id="KAF2100135.1"/>
    </source>
</evidence>
<keyword evidence="3" id="KW-0812">Transmembrane</keyword>
<keyword evidence="5" id="KW-1185">Reference proteome</keyword>
<keyword evidence="3" id="KW-0472">Membrane</keyword>
<evidence type="ECO:0000313" key="5">
    <source>
        <dbReference type="Proteomes" id="UP000799772"/>
    </source>
</evidence>
<reference evidence="4" key="1">
    <citation type="journal article" date="2020" name="Stud. Mycol.">
        <title>101 Dothideomycetes genomes: a test case for predicting lifestyles and emergence of pathogens.</title>
        <authorList>
            <person name="Haridas S."/>
            <person name="Albert R."/>
            <person name="Binder M."/>
            <person name="Bloem J."/>
            <person name="Labutti K."/>
            <person name="Salamov A."/>
            <person name="Andreopoulos B."/>
            <person name="Baker S."/>
            <person name="Barry K."/>
            <person name="Bills G."/>
            <person name="Bluhm B."/>
            <person name="Cannon C."/>
            <person name="Castanera R."/>
            <person name="Culley D."/>
            <person name="Daum C."/>
            <person name="Ezra D."/>
            <person name="Gonzalez J."/>
            <person name="Henrissat B."/>
            <person name="Kuo A."/>
            <person name="Liang C."/>
            <person name="Lipzen A."/>
            <person name="Lutzoni F."/>
            <person name="Magnuson J."/>
            <person name="Mondo S."/>
            <person name="Nolan M."/>
            <person name="Ohm R."/>
            <person name="Pangilinan J."/>
            <person name="Park H.-J."/>
            <person name="Ramirez L."/>
            <person name="Alfaro M."/>
            <person name="Sun H."/>
            <person name="Tritt A."/>
            <person name="Yoshinaga Y."/>
            <person name="Zwiers L.-H."/>
            <person name="Turgeon B."/>
            <person name="Goodwin S."/>
            <person name="Spatafora J."/>
            <person name="Crous P."/>
            <person name="Grigoriev I."/>
        </authorList>
    </citation>
    <scope>NUCLEOTIDE SEQUENCE</scope>
    <source>
        <strain evidence="4">CBS 133067</strain>
    </source>
</reference>
<evidence type="ECO:0000256" key="3">
    <source>
        <dbReference type="SAM" id="Phobius"/>
    </source>
</evidence>
<dbReference type="Proteomes" id="UP000799772">
    <property type="component" value="Unassembled WGS sequence"/>
</dbReference>
<accession>A0A9P4M7L9</accession>
<dbReference type="EMBL" id="ML978125">
    <property type="protein sequence ID" value="KAF2100135.1"/>
    <property type="molecule type" value="Genomic_DNA"/>
</dbReference>
<feature type="transmembrane region" description="Helical" evidence="3">
    <location>
        <begin position="130"/>
        <end position="148"/>
    </location>
</feature>
<sequence>LLNTLHTLSDHSLSTTRRLDDIYYSILEKVTTLRSTISSLQELSTLTRELHKDFVDESNELQEDIEGQIEAFGNFEQQKEKVDDLEQRIQKGRERAEKMSERLSKCRDRVALVERLDAEEAEKTSRFYRILWSTLGTFIALIFTIMIVHHVKSPARTVGGTAERVSRTVNLSEVSIPPPVREILERVKEEKSKSHAGSTPYDEPGRRLEESPERLKIFDEL</sequence>
<gene>
    <name evidence="4" type="ORF">NA57DRAFT_37635</name>
</gene>
<comment type="caution">
    <text evidence="4">The sequence shown here is derived from an EMBL/GenBank/DDBJ whole genome shotgun (WGS) entry which is preliminary data.</text>
</comment>
<evidence type="ECO:0000256" key="2">
    <source>
        <dbReference type="SAM" id="MobiDB-lite"/>
    </source>
</evidence>
<dbReference type="AlphaFoldDB" id="A0A9P4M7L9"/>
<protein>
    <submittedName>
        <fullName evidence="4">Uncharacterized protein</fullName>
    </submittedName>
</protein>
<feature type="coiled-coil region" evidence="1">
    <location>
        <begin position="75"/>
        <end position="109"/>
    </location>
</feature>